<feature type="transmembrane region" description="Helical" evidence="1">
    <location>
        <begin position="117"/>
        <end position="134"/>
    </location>
</feature>
<keyword evidence="1" id="KW-0472">Membrane</keyword>
<feature type="transmembrane region" description="Helical" evidence="1">
    <location>
        <begin position="187"/>
        <end position="203"/>
    </location>
</feature>
<keyword evidence="4" id="KW-1185">Reference proteome</keyword>
<feature type="transmembrane region" description="Helical" evidence="1">
    <location>
        <begin position="232"/>
        <end position="253"/>
    </location>
</feature>
<protein>
    <submittedName>
        <fullName evidence="3">CPBP family intramembrane metalloprotease</fullName>
    </submittedName>
</protein>
<dbReference type="AlphaFoldDB" id="A0A9E8MMM2"/>
<evidence type="ECO:0000256" key="1">
    <source>
        <dbReference type="SAM" id="Phobius"/>
    </source>
</evidence>
<sequence>MSDTSAALPETGIPNRGRLRAEIIIVLALSLGASAVYSVVAIINRTTRDVALSEQTATLNRSLDQREVFDLVYQLLAIVFDLAPVALVGFLLWSATRPHLGRLGIDGARPWRDTRDGLGLALLIGAGGIAVYLGGRALGLTVGVDPAGLESYWWTIPVLLMRAALAGITEEVIVVGYLFARLKDLRWGPWAIILTSALLRATYHLYQGFGAFIGNFLMGVIFGRLYLRTGRVLPFVIAHTIIDAVIFVGYPWAAAVFPTLLGVGA</sequence>
<feature type="transmembrane region" description="Helical" evidence="1">
    <location>
        <begin position="154"/>
        <end position="180"/>
    </location>
</feature>
<gene>
    <name evidence="3" type="ORF">OVN18_01740</name>
</gene>
<evidence type="ECO:0000313" key="3">
    <source>
        <dbReference type="EMBL" id="WAB81767.1"/>
    </source>
</evidence>
<dbReference type="GO" id="GO:0004175">
    <property type="term" value="F:endopeptidase activity"/>
    <property type="evidence" value="ECO:0007669"/>
    <property type="project" value="UniProtKB-ARBA"/>
</dbReference>
<keyword evidence="3" id="KW-0645">Protease</keyword>
<keyword evidence="1" id="KW-1133">Transmembrane helix</keyword>
<keyword evidence="3" id="KW-0482">Metalloprotease</keyword>
<organism evidence="3 4">
    <name type="scientific">Microcella daejeonensis</name>
    <dbReference type="NCBI Taxonomy" id="2994971"/>
    <lineage>
        <taxon>Bacteria</taxon>
        <taxon>Bacillati</taxon>
        <taxon>Actinomycetota</taxon>
        <taxon>Actinomycetes</taxon>
        <taxon>Micrococcales</taxon>
        <taxon>Microbacteriaceae</taxon>
        <taxon>Microcella</taxon>
    </lineage>
</organism>
<reference evidence="3" key="1">
    <citation type="submission" date="2022-11" db="EMBL/GenBank/DDBJ databases">
        <title>Description of Microcella daejonensis nov. sp, isolated from riverside soil.</title>
        <authorList>
            <person name="Molina K.M."/>
            <person name="Kim S.B."/>
        </authorList>
    </citation>
    <scope>NUCLEOTIDE SEQUENCE</scope>
    <source>
        <strain evidence="3">MMS21-STM12</strain>
    </source>
</reference>
<feature type="transmembrane region" description="Helical" evidence="1">
    <location>
        <begin position="71"/>
        <end position="96"/>
    </location>
</feature>
<dbReference type="GO" id="GO:0008237">
    <property type="term" value="F:metallopeptidase activity"/>
    <property type="evidence" value="ECO:0007669"/>
    <property type="project" value="UniProtKB-KW"/>
</dbReference>
<dbReference type="EMBL" id="CP113089">
    <property type="protein sequence ID" value="WAB81767.1"/>
    <property type="molecule type" value="Genomic_DNA"/>
</dbReference>
<name>A0A9E8MMM2_9MICO</name>
<accession>A0A9E8MMM2</accession>
<dbReference type="KEGG" id="mdb:OVN18_01740"/>
<evidence type="ECO:0000313" key="4">
    <source>
        <dbReference type="Proteomes" id="UP001164706"/>
    </source>
</evidence>
<evidence type="ECO:0000259" key="2">
    <source>
        <dbReference type="Pfam" id="PF02517"/>
    </source>
</evidence>
<dbReference type="Proteomes" id="UP001164706">
    <property type="component" value="Chromosome"/>
</dbReference>
<dbReference type="GO" id="GO:0080120">
    <property type="term" value="P:CAAX-box protein maturation"/>
    <property type="evidence" value="ECO:0007669"/>
    <property type="project" value="UniProtKB-ARBA"/>
</dbReference>
<feature type="transmembrane region" description="Helical" evidence="1">
    <location>
        <begin position="209"/>
        <end position="227"/>
    </location>
</feature>
<proteinExistence type="predicted"/>
<dbReference type="InterPro" id="IPR003675">
    <property type="entry name" value="Rce1/LyrA-like_dom"/>
</dbReference>
<dbReference type="Pfam" id="PF02517">
    <property type="entry name" value="Rce1-like"/>
    <property type="match status" value="1"/>
</dbReference>
<dbReference type="RefSeq" id="WP_267781555.1">
    <property type="nucleotide sequence ID" value="NZ_CP113089.1"/>
</dbReference>
<feature type="domain" description="CAAX prenyl protease 2/Lysostaphin resistance protein A-like" evidence="2">
    <location>
        <begin position="153"/>
        <end position="245"/>
    </location>
</feature>
<feature type="transmembrane region" description="Helical" evidence="1">
    <location>
        <begin position="23"/>
        <end position="43"/>
    </location>
</feature>
<keyword evidence="1" id="KW-0812">Transmembrane</keyword>
<keyword evidence="3" id="KW-0378">Hydrolase</keyword>